<sequence length="435" mass="47080">MRFISLLCAAPLVSASIIPVPVHHALDSRDAADNETAQAAPKANKRFSLGEVPNVDYRGGDAPLELIKAHTKYQSELPPWLRSVVESNPDLSSKFKSYLQMGGDAGMTGTVSASPPAFYDIQYVVPADIGMPPQQTFLNLDTGSSDFSDTYQPQVRNQILYRPQDSSTSKLLNGESWSIRYGDGAGASGIVYQDRVALGDVHFDQQAVQSAVQVSAALTGDSFSSGIMGMSFTSGANTVRPTKQRTFAENIRDELESPVFTVNLQKGRPGNYNFGYIDESEHTGEIAYTKIADNTAFWKVPIAGYQVGDRTYREYAWEGIVDTGTTLLLVPDEIVNDYYSAVSGARYDTSIGMVVFPCDASVPDFKFGFGDYRGVIPGNYVRYGQYSGGDCFGGIQSSEGIGMAIIGDILIKAQLVVFDMGNSTVGFANKQLSSD</sequence>
<keyword evidence="10" id="KW-1185">Reference proteome</keyword>
<dbReference type="InterPro" id="IPR034163">
    <property type="entry name" value="Aspergillopepsin-like_cat_dom"/>
</dbReference>
<evidence type="ECO:0000256" key="5">
    <source>
        <dbReference type="PIRSR" id="PIRSR601461-1"/>
    </source>
</evidence>
<dbReference type="PANTHER" id="PTHR47966:SF2">
    <property type="entry name" value="ASPERGILLOPEPSIN-1-RELATED"/>
    <property type="match status" value="1"/>
</dbReference>
<comment type="caution">
    <text evidence="9">The sequence shown here is derived from an EMBL/GenBank/DDBJ whole genome shotgun (WGS) entry which is preliminary data.</text>
</comment>
<feature type="active site" evidence="5">
    <location>
        <position position="141"/>
    </location>
</feature>
<gene>
    <name evidence="9" type="ORF">J7T54_001849</name>
</gene>
<keyword evidence="2 6" id="KW-0645">Protease</keyword>
<dbReference type="InterPro" id="IPR021109">
    <property type="entry name" value="Peptidase_aspartic_dom_sf"/>
</dbReference>
<dbReference type="OrthoDB" id="2747330at2759"/>
<dbReference type="CDD" id="cd06097">
    <property type="entry name" value="Aspergillopepsin_like"/>
    <property type="match status" value="1"/>
</dbReference>
<name>A0A9P9Y5J4_9HYPO</name>
<feature type="signal peptide" evidence="7">
    <location>
        <begin position="1"/>
        <end position="15"/>
    </location>
</feature>
<reference evidence="9" key="2">
    <citation type="submission" date="2022-07" db="EMBL/GenBank/DDBJ databases">
        <authorList>
            <person name="Goncalves M.F.M."/>
            <person name="Hilario S."/>
            <person name="Van De Peer Y."/>
            <person name="Esteves A.C."/>
            <person name="Alves A."/>
        </authorList>
    </citation>
    <scope>NUCLEOTIDE SEQUENCE</scope>
    <source>
        <strain evidence="9">MUM 19.33</strain>
    </source>
</reference>
<comment type="similarity">
    <text evidence="1 6">Belongs to the peptidase A1 family.</text>
</comment>
<keyword evidence="3 6" id="KW-0064">Aspartyl protease</keyword>
<dbReference type="InterPro" id="IPR001461">
    <property type="entry name" value="Aspartic_peptidase_A1"/>
</dbReference>
<dbReference type="Proteomes" id="UP001055219">
    <property type="component" value="Unassembled WGS sequence"/>
</dbReference>
<keyword evidence="7" id="KW-0732">Signal</keyword>
<dbReference type="GO" id="GO:0006508">
    <property type="term" value="P:proteolysis"/>
    <property type="evidence" value="ECO:0007669"/>
    <property type="project" value="UniProtKB-KW"/>
</dbReference>
<dbReference type="PROSITE" id="PS00141">
    <property type="entry name" value="ASP_PROTEASE"/>
    <property type="match status" value="1"/>
</dbReference>
<feature type="domain" description="Peptidase A1" evidence="8">
    <location>
        <begin position="123"/>
        <end position="428"/>
    </location>
</feature>
<dbReference type="GeneID" id="75828366"/>
<dbReference type="PRINTS" id="PR00792">
    <property type="entry name" value="PEPSIN"/>
</dbReference>
<evidence type="ECO:0000313" key="10">
    <source>
        <dbReference type="Proteomes" id="UP001055219"/>
    </source>
</evidence>
<dbReference type="SUPFAM" id="SSF50630">
    <property type="entry name" value="Acid proteases"/>
    <property type="match status" value="1"/>
</dbReference>
<feature type="chain" id="PRO_5040196961" description="Peptidase A1 domain-containing protein" evidence="7">
    <location>
        <begin position="16"/>
        <end position="435"/>
    </location>
</feature>
<dbReference type="Gene3D" id="2.40.70.10">
    <property type="entry name" value="Acid Proteases"/>
    <property type="match status" value="2"/>
</dbReference>
<protein>
    <recommendedName>
        <fullName evidence="8">Peptidase A1 domain-containing protein</fullName>
    </recommendedName>
</protein>
<evidence type="ECO:0000256" key="2">
    <source>
        <dbReference type="ARBA" id="ARBA00022670"/>
    </source>
</evidence>
<dbReference type="InterPro" id="IPR033121">
    <property type="entry name" value="PEPTIDASE_A1"/>
</dbReference>
<dbReference type="RefSeq" id="XP_051364829.1">
    <property type="nucleotide sequence ID" value="XM_051503890.1"/>
</dbReference>
<dbReference type="EMBL" id="JAGIXG020000006">
    <property type="protein sequence ID" value="KAI6783973.1"/>
    <property type="molecule type" value="Genomic_DNA"/>
</dbReference>
<feature type="active site" evidence="5">
    <location>
        <position position="322"/>
    </location>
</feature>
<evidence type="ECO:0000256" key="4">
    <source>
        <dbReference type="ARBA" id="ARBA00022801"/>
    </source>
</evidence>
<dbReference type="PROSITE" id="PS51767">
    <property type="entry name" value="PEPTIDASE_A1"/>
    <property type="match status" value="1"/>
</dbReference>
<evidence type="ECO:0000256" key="1">
    <source>
        <dbReference type="ARBA" id="ARBA00007447"/>
    </source>
</evidence>
<keyword evidence="4 6" id="KW-0378">Hydrolase</keyword>
<evidence type="ECO:0000259" key="8">
    <source>
        <dbReference type="PROSITE" id="PS51767"/>
    </source>
</evidence>
<proteinExistence type="inferred from homology"/>
<evidence type="ECO:0000256" key="7">
    <source>
        <dbReference type="SAM" id="SignalP"/>
    </source>
</evidence>
<dbReference type="AlphaFoldDB" id="A0A9P9Y5J4"/>
<evidence type="ECO:0000256" key="3">
    <source>
        <dbReference type="ARBA" id="ARBA00022750"/>
    </source>
</evidence>
<dbReference type="InterPro" id="IPR001969">
    <property type="entry name" value="Aspartic_peptidase_AS"/>
</dbReference>
<organism evidence="9 10">
    <name type="scientific">Emericellopsis cladophorae</name>
    <dbReference type="NCBI Taxonomy" id="2686198"/>
    <lineage>
        <taxon>Eukaryota</taxon>
        <taxon>Fungi</taxon>
        <taxon>Dikarya</taxon>
        <taxon>Ascomycota</taxon>
        <taxon>Pezizomycotina</taxon>
        <taxon>Sordariomycetes</taxon>
        <taxon>Hypocreomycetidae</taxon>
        <taxon>Hypocreales</taxon>
        <taxon>Bionectriaceae</taxon>
        <taxon>Emericellopsis</taxon>
    </lineage>
</organism>
<reference evidence="9" key="1">
    <citation type="journal article" date="2021" name="J Fungi (Basel)">
        <title>Genomic and Metabolomic Analyses of the Marine Fungus Emericellopsis cladophorae: Insights into Saltwater Adaptability Mechanisms and Its Biosynthetic Potential.</title>
        <authorList>
            <person name="Goncalves M.F.M."/>
            <person name="Hilario S."/>
            <person name="Van de Peer Y."/>
            <person name="Esteves A.C."/>
            <person name="Alves A."/>
        </authorList>
    </citation>
    <scope>NUCLEOTIDE SEQUENCE</scope>
    <source>
        <strain evidence="9">MUM 19.33</strain>
    </source>
</reference>
<dbReference type="GO" id="GO:0004190">
    <property type="term" value="F:aspartic-type endopeptidase activity"/>
    <property type="evidence" value="ECO:0007669"/>
    <property type="project" value="UniProtKB-KW"/>
</dbReference>
<evidence type="ECO:0000256" key="6">
    <source>
        <dbReference type="RuleBase" id="RU000454"/>
    </source>
</evidence>
<dbReference type="Pfam" id="PF00026">
    <property type="entry name" value="Asp"/>
    <property type="match status" value="1"/>
</dbReference>
<dbReference type="PANTHER" id="PTHR47966">
    <property type="entry name" value="BETA-SITE APP-CLEAVING ENZYME, ISOFORM A-RELATED"/>
    <property type="match status" value="1"/>
</dbReference>
<evidence type="ECO:0000313" key="9">
    <source>
        <dbReference type="EMBL" id="KAI6783973.1"/>
    </source>
</evidence>
<accession>A0A9P9Y5J4</accession>